<protein>
    <submittedName>
        <fullName evidence="2">Uncharacterized protein</fullName>
    </submittedName>
</protein>
<accession>A0ABU3BTC8</accession>
<sequence>MSPHPLERRVRFLTGATIALTSVLLALVLGAASPAGAAWVQHLAAGVVEADTVRADVIITERVNVVQPDGRLAVVVSNGDRIPDPIFQGEEFPPEISEGRRGSAGLVFYNADETESGGLIHRTVRADGGYEAFGALTFDQFEQDQTVALAYDDDGASRRAGLHVWDRPTEFTIKELIDVVVGVRSEDPDARASAQERYEAMRDAGGLDAPQRVFVGSENRTAEVRLQDTQGRPRIRLIVDSLDVARLVILDADGETVLRLPED</sequence>
<reference evidence="2 3" key="1">
    <citation type="submission" date="2023-09" db="EMBL/GenBank/DDBJ databases">
        <authorList>
            <person name="Rey-Velasco X."/>
        </authorList>
    </citation>
    <scope>NUCLEOTIDE SEQUENCE [LARGE SCALE GENOMIC DNA]</scope>
    <source>
        <strain evidence="2 3">F394</strain>
    </source>
</reference>
<feature type="chain" id="PRO_5046550648" evidence="1">
    <location>
        <begin position="38"/>
        <end position="263"/>
    </location>
</feature>
<name>A0ABU3BTC8_9BACT</name>
<dbReference type="EMBL" id="JAVRHT010000031">
    <property type="protein sequence ID" value="MDT0632553.1"/>
    <property type="molecule type" value="Genomic_DNA"/>
</dbReference>
<evidence type="ECO:0000313" key="3">
    <source>
        <dbReference type="Proteomes" id="UP001267426"/>
    </source>
</evidence>
<comment type="caution">
    <text evidence="2">The sequence shown here is derived from an EMBL/GenBank/DDBJ whole genome shotgun (WGS) entry which is preliminary data.</text>
</comment>
<dbReference type="RefSeq" id="WP_311664545.1">
    <property type="nucleotide sequence ID" value="NZ_JAVRHT010000031.1"/>
</dbReference>
<dbReference type="Proteomes" id="UP001267426">
    <property type="component" value="Unassembled WGS sequence"/>
</dbReference>
<proteinExistence type="predicted"/>
<organism evidence="2 3">
    <name type="scientific">Rubrivirga litoralis</name>
    <dbReference type="NCBI Taxonomy" id="3075598"/>
    <lineage>
        <taxon>Bacteria</taxon>
        <taxon>Pseudomonadati</taxon>
        <taxon>Rhodothermota</taxon>
        <taxon>Rhodothermia</taxon>
        <taxon>Rhodothermales</taxon>
        <taxon>Rubricoccaceae</taxon>
        <taxon>Rubrivirga</taxon>
    </lineage>
</organism>
<gene>
    <name evidence="2" type="ORF">RM540_12405</name>
</gene>
<evidence type="ECO:0000313" key="2">
    <source>
        <dbReference type="EMBL" id="MDT0632553.1"/>
    </source>
</evidence>
<evidence type="ECO:0000256" key="1">
    <source>
        <dbReference type="SAM" id="SignalP"/>
    </source>
</evidence>
<feature type="signal peptide" evidence="1">
    <location>
        <begin position="1"/>
        <end position="37"/>
    </location>
</feature>
<keyword evidence="1" id="KW-0732">Signal</keyword>
<keyword evidence="3" id="KW-1185">Reference proteome</keyword>